<evidence type="ECO:0000313" key="4">
    <source>
        <dbReference type="Proteomes" id="UP000620075"/>
    </source>
</evidence>
<evidence type="ECO:0000259" key="2">
    <source>
        <dbReference type="PROSITE" id="PS51819"/>
    </source>
</evidence>
<reference evidence="3 4" key="1">
    <citation type="submission" date="2020-10" db="EMBL/GenBank/DDBJ databases">
        <title>Ca. Dormibacterota MAGs.</title>
        <authorList>
            <person name="Montgomery K."/>
        </authorList>
    </citation>
    <scope>NUCLEOTIDE SEQUENCE [LARGE SCALE GENOMIC DNA]</scope>
    <source>
        <strain evidence="3">SC8811_S16_3</strain>
    </source>
</reference>
<accession>A0A934K9L6</accession>
<gene>
    <name evidence="3" type="ORF">JF888_07615</name>
</gene>
<proteinExistence type="predicted"/>
<feature type="domain" description="VOC" evidence="2">
    <location>
        <begin position="4"/>
        <end position="133"/>
    </location>
</feature>
<dbReference type="InterPro" id="IPR018146">
    <property type="entry name" value="Glyoxalase_1_CS"/>
</dbReference>
<organism evidence="3 4">
    <name type="scientific">Candidatus Dormiibacter inghamiae</name>
    <dbReference type="NCBI Taxonomy" id="3127013"/>
    <lineage>
        <taxon>Bacteria</taxon>
        <taxon>Bacillati</taxon>
        <taxon>Candidatus Dormiibacterota</taxon>
        <taxon>Candidatus Dormibacteria</taxon>
        <taxon>Candidatus Dormibacterales</taxon>
        <taxon>Candidatus Dormibacteraceae</taxon>
        <taxon>Candidatus Dormiibacter</taxon>
    </lineage>
</organism>
<protein>
    <submittedName>
        <fullName evidence="3">VOC family protein</fullName>
    </submittedName>
</protein>
<dbReference type="RefSeq" id="WP_338178369.1">
    <property type="nucleotide sequence ID" value="NZ_JAEKNQ010000030.1"/>
</dbReference>
<evidence type="ECO:0000256" key="1">
    <source>
        <dbReference type="ARBA" id="ARBA00022723"/>
    </source>
</evidence>
<comment type="caution">
    <text evidence="3">The sequence shown here is derived from an EMBL/GenBank/DDBJ whole genome shotgun (WGS) entry which is preliminary data.</text>
</comment>
<dbReference type="GO" id="GO:0046872">
    <property type="term" value="F:metal ion binding"/>
    <property type="evidence" value="ECO:0007669"/>
    <property type="project" value="UniProtKB-KW"/>
</dbReference>
<dbReference type="AlphaFoldDB" id="A0A934K9L6"/>
<dbReference type="Proteomes" id="UP000620075">
    <property type="component" value="Unassembled WGS sequence"/>
</dbReference>
<dbReference type="PANTHER" id="PTHR36437:SF2">
    <property type="entry name" value="GLYOXALASE_BLEOMYCIN RESISTANCE PROTEIN_DIOXYGENASE"/>
    <property type="match status" value="1"/>
</dbReference>
<dbReference type="Gene3D" id="3.10.180.10">
    <property type="entry name" value="2,3-Dihydroxybiphenyl 1,2-Dioxygenase, domain 1"/>
    <property type="match status" value="1"/>
</dbReference>
<sequence>MIKKLSHVNVFVEDQDRAKAFYTEKLGFEVRSDATMDGFRWLTVGPKDQPDLNILLARPQPPMFSEEDAQALLRLVAKGVMGAGVIETDDIRTAYEELKGKGVTFLQEPAERPYGIEALFRDDSGNWFSLNQHKRYGS</sequence>
<dbReference type="Pfam" id="PF00903">
    <property type="entry name" value="Glyoxalase"/>
    <property type="match status" value="1"/>
</dbReference>
<dbReference type="GO" id="GO:0004462">
    <property type="term" value="F:lactoylglutathione lyase activity"/>
    <property type="evidence" value="ECO:0007669"/>
    <property type="project" value="InterPro"/>
</dbReference>
<dbReference type="PROSITE" id="PS00934">
    <property type="entry name" value="GLYOXALASE_I_1"/>
    <property type="match status" value="1"/>
</dbReference>
<dbReference type="PROSITE" id="PS51819">
    <property type="entry name" value="VOC"/>
    <property type="match status" value="1"/>
</dbReference>
<evidence type="ECO:0000313" key="3">
    <source>
        <dbReference type="EMBL" id="MBJ7603042.1"/>
    </source>
</evidence>
<dbReference type="SUPFAM" id="SSF54593">
    <property type="entry name" value="Glyoxalase/Bleomycin resistance protein/Dihydroxybiphenyl dioxygenase"/>
    <property type="match status" value="1"/>
</dbReference>
<name>A0A934K9L6_9BACT</name>
<dbReference type="InterPro" id="IPR037523">
    <property type="entry name" value="VOC_core"/>
</dbReference>
<dbReference type="InterPro" id="IPR004360">
    <property type="entry name" value="Glyas_Fos-R_dOase_dom"/>
</dbReference>
<dbReference type="CDD" id="cd07263">
    <property type="entry name" value="VOC_like"/>
    <property type="match status" value="1"/>
</dbReference>
<dbReference type="PANTHER" id="PTHR36437">
    <property type="entry name" value="GLYOXALASE/BLEOMYCIN RESISTANCE PROTEIN/DIOXYGENASE"/>
    <property type="match status" value="1"/>
</dbReference>
<keyword evidence="1" id="KW-0479">Metal-binding</keyword>
<dbReference type="InterPro" id="IPR029068">
    <property type="entry name" value="Glyas_Bleomycin-R_OHBP_Dase"/>
</dbReference>
<dbReference type="EMBL" id="JAEKNQ010000030">
    <property type="protein sequence ID" value="MBJ7603042.1"/>
    <property type="molecule type" value="Genomic_DNA"/>
</dbReference>